<accession>A0A4R6M9K8</accession>
<dbReference type="Pfam" id="PF05099">
    <property type="entry name" value="TerB"/>
    <property type="match status" value="1"/>
</dbReference>
<evidence type="ECO:0000256" key="1">
    <source>
        <dbReference type="ARBA" id="ARBA00023186"/>
    </source>
</evidence>
<dbReference type="CDD" id="cd07316">
    <property type="entry name" value="terB_like_DjlA"/>
    <property type="match status" value="1"/>
</dbReference>
<dbReference type="InterPro" id="IPR029024">
    <property type="entry name" value="TerB-like"/>
</dbReference>
<gene>
    <name evidence="3" type="ORF">DFP79_1835</name>
</gene>
<dbReference type="SUPFAM" id="SSF158682">
    <property type="entry name" value="TerB-like"/>
    <property type="match status" value="1"/>
</dbReference>
<dbReference type="OrthoDB" id="9782583at2"/>
<dbReference type="Gene3D" id="1.10.3680.10">
    <property type="entry name" value="TerB-like"/>
    <property type="match status" value="1"/>
</dbReference>
<dbReference type="Proteomes" id="UP000294656">
    <property type="component" value="Unassembled WGS sequence"/>
</dbReference>
<dbReference type="SMART" id="SM00271">
    <property type="entry name" value="DnaJ"/>
    <property type="match status" value="1"/>
</dbReference>
<dbReference type="SUPFAM" id="SSF46565">
    <property type="entry name" value="Chaperone J-domain"/>
    <property type="match status" value="1"/>
</dbReference>
<dbReference type="PROSITE" id="PS50076">
    <property type="entry name" value="DNAJ_2"/>
    <property type="match status" value="1"/>
</dbReference>
<keyword evidence="1" id="KW-0143">Chaperone</keyword>
<dbReference type="Gene3D" id="1.10.287.110">
    <property type="entry name" value="DnaJ domain"/>
    <property type="match status" value="1"/>
</dbReference>
<dbReference type="NCBIfam" id="NF006948">
    <property type="entry name" value="PRK09430.1"/>
    <property type="match status" value="1"/>
</dbReference>
<dbReference type="InterPro" id="IPR001623">
    <property type="entry name" value="DnaJ_domain"/>
</dbReference>
<reference evidence="3 4" key="1">
    <citation type="submission" date="2019-03" db="EMBL/GenBank/DDBJ databases">
        <title>Genomic Encyclopedia of Type Strains, Phase III (KMG-III): the genomes of soil and plant-associated and newly described type strains.</title>
        <authorList>
            <person name="Whitman W."/>
        </authorList>
    </citation>
    <scope>NUCLEOTIDE SEQUENCE [LARGE SCALE GENOMIC DNA]</scope>
    <source>
        <strain evidence="3 4">CECT 7378</strain>
    </source>
</reference>
<dbReference type="EMBL" id="SNXC01000011">
    <property type="protein sequence ID" value="TDO98197.1"/>
    <property type="molecule type" value="Genomic_DNA"/>
</dbReference>
<dbReference type="PANTHER" id="PTHR24074">
    <property type="entry name" value="CO-CHAPERONE PROTEIN DJLA"/>
    <property type="match status" value="1"/>
</dbReference>
<organism evidence="3 4">
    <name type="scientific">Marinomonas balearica</name>
    <dbReference type="NCBI Taxonomy" id="491947"/>
    <lineage>
        <taxon>Bacteria</taxon>
        <taxon>Pseudomonadati</taxon>
        <taxon>Pseudomonadota</taxon>
        <taxon>Gammaproteobacteria</taxon>
        <taxon>Oceanospirillales</taxon>
        <taxon>Oceanospirillaceae</taxon>
        <taxon>Marinomonas</taxon>
    </lineage>
</organism>
<dbReference type="RefSeq" id="WP_133503624.1">
    <property type="nucleotide sequence ID" value="NZ_SNXC01000011.1"/>
</dbReference>
<dbReference type="InterPro" id="IPR050817">
    <property type="entry name" value="DjlA_DnaK_co-chaperone"/>
</dbReference>
<dbReference type="CDD" id="cd06257">
    <property type="entry name" value="DnaJ"/>
    <property type="match status" value="1"/>
</dbReference>
<evidence type="ECO:0000313" key="4">
    <source>
        <dbReference type="Proteomes" id="UP000294656"/>
    </source>
</evidence>
<proteinExistence type="predicted"/>
<dbReference type="InterPro" id="IPR036869">
    <property type="entry name" value="J_dom_sf"/>
</dbReference>
<sequence>MWKVIGALAGLFIGGNFLWAVAGFIVGAAADEYARKGKGGFTFNRVNIREQQQAYFRTLFILMGRLAKADGQVSQEEIQLAQAVMQQLRLSPEAQNEAKRLFNEGKDANFDLNSLLSHFRQTVSSELLVQSLIDTLLVSAYADGHFSLQEKTLVSQICAHLGVTVSQFDAIHERVKQQFHFRQGYDSAHGAQTSADLLDSAYQLLGVTKDMSDAEIKKAYRRLMSQNHPDKLSSKGLPDEMIEHAKQKTQDIQSAYEMVKKARK</sequence>
<dbReference type="PRINTS" id="PR00625">
    <property type="entry name" value="JDOMAIN"/>
</dbReference>
<name>A0A4R6M9K8_9GAMM</name>
<feature type="domain" description="J" evidence="2">
    <location>
        <begin position="200"/>
        <end position="264"/>
    </location>
</feature>
<evidence type="ECO:0000313" key="3">
    <source>
        <dbReference type="EMBL" id="TDO98197.1"/>
    </source>
</evidence>
<comment type="caution">
    <text evidence="3">The sequence shown here is derived from an EMBL/GenBank/DDBJ whole genome shotgun (WGS) entry which is preliminary data.</text>
</comment>
<dbReference type="AlphaFoldDB" id="A0A4R6M9K8"/>
<protein>
    <submittedName>
        <fullName evidence="3">DnaJ like chaperone protein</fullName>
    </submittedName>
</protein>
<dbReference type="Pfam" id="PF00226">
    <property type="entry name" value="DnaJ"/>
    <property type="match status" value="1"/>
</dbReference>
<keyword evidence="4" id="KW-1185">Reference proteome</keyword>
<evidence type="ECO:0000259" key="2">
    <source>
        <dbReference type="PROSITE" id="PS50076"/>
    </source>
</evidence>
<dbReference type="InterPro" id="IPR007791">
    <property type="entry name" value="DjlA_N"/>
</dbReference>